<dbReference type="GO" id="GO:0008540">
    <property type="term" value="C:proteasome regulatory particle, base subcomplex"/>
    <property type="evidence" value="ECO:0007669"/>
    <property type="project" value="UniProtKB-UniRule"/>
</dbReference>
<dbReference type="GO" id="GO:0030234">
    <property type="term" value="F:enzyme regulator activity"/>
    <property type="evidence" value="ECO:0007669"/>
    <property type="project" value="UniProtKB-UniRule"/>
</dbReference>
<feature type="compositionally biased region" description="Low complexity" evidence="6">
    <location>
        <begin position="331"/>
        <end position="341"/>
    </location>
</feature>
<dbReference type="AlphaFoldDB" id="A0A0M3K8Y8"/>
<evidence type="ECO:0000256" key="3">
    <source>
        <dbReference type="ARBA" id="ARBA00022737"/>
    </source>
</evidence>
<evidence type="ECO:0000313" key="10">
    <source>
        <dbReference type="WBParaSite" id="ASIM_0001742901-mRNA-1"/>
    </source>
</evidence>
<keyword evidence="4 5" id="KW-0647">Proteasome</keyword>
<organism evidence="10">
    <name type="scientific">Anisakis simplex</name>
    <name type="common">Herring worm</name>
    <dbReference type="NCBI Taxonomy" id="6269"/>
    <lineage>
        <taxon>Eukaryota</taxon>
        <taxon>Metazoa</taxon>
        <taxon>Ecdysozoa</taxon>
        <taxon>Nematoda</taxon>
        <taxon>Chromadorea</taxon>
        <taxon>Rhabditida</taxon>
        <taxon>Spirurina</taxon>
        <taxon>Ascaridomorpha</taxon>
        <taxon>Ascaridoidea</taxon>
        <taxon>Anisakidae</taxon>
        <taxon>Anisakis</taxon>
        <taxon>Anisakis simplex complex</taxon>
    </lineage>
</organism>
<dbReference type="InterPro" id="IPR048570">
    <property type="entry name" value="PSMD1_RPN2_N"/>
</dbReference>
<evidence type="ECO:0000256" key="6">
    <source>
        <dbReference type="SAM" id="MobiDB-lite"/>
    </source>
</evidence>
<keyword evidence="3" id="KW-0677">Repeat</keyword>
<protein>
    <recommendedName>
        <fullName evidence="2 5">26S proteasome non-ATPase regulatory subunit 1</fullName>
    </recommendedName>
</protein>
<sequence>MEEPRAVYPFHVSRSQLLKMTLFLLNQWRKQPGGAQDASAFLLALESGTSPMREKELIIEALDDWDVLTPTWFEVADYVSVIEQLHENENFKERHRAALVASKVAYCLGDYCGALQLALAAGDKFQLTPRPPSNLVGSQDEQYVNKMIEHALDTYKQAKRSGSNIDESLEKLINRIFERNMKRKELRYVIGLALDTRRTDMIIAAIKSAEDEASLLSETVAKVLESQMDRGFRNTVLDLLLKLFSELDEPDFVSMCQCLIKLEKPDDVAEILNRLVSNKTSNGVLLAYQIAFDLYENASQQFIAKIEKALVGDDVRTASDCTQLPSATEPSSVSTSNVESTTESKKTDESGADAKPASTADKAKNETTSDSDSGSSEEDSQTAPGAETTPSASVEKASQPSPSQEASSGSPKLEGEIADRLRSILRGEQTIKHHMQFLIKNNHTDMLILKQMKESVRTASAHNATVIANGLMHLGTTTDDFLRDNLDWISKATNWNKFNAVASLGLIHKGHEANAQKLLEPYLPKGEADQFGFKEGGSLYAYGLIHANHGNQEVIAYLRDQLQKATTSAIRHGACLGLGLAAMGTHDEQVYIQLRDCLYQDDAVTGEAAGLAMGLVMVGGMHQGAFQEMIQYVCDTQHDKIQRGLRTGISLLAYGRQEEAEQWIEQLMEHKSNAMLRSTAVCALAMAYAGSGKADVVRRLLAKVAADPNPDVKRFAVIAIGFVLSKITINTMETGAVTGRQEEAEQWIEQLMEHKSNAMLRSTAVCALAMAYAGSGKADVVRRLLAKVAADPNPDVKRFAVIAIGFVLSKLVIRFRFPFSFSFIFTAKTCHCQLA</sequence>
<keyword evidence="9" id="KW-1185">Reference proteome</keyword>
<dbReference type="Pfam" id="PF21505">
    <property type="entry name" value="RPN2_N"/>
    <property type="match status" value="1"/>
</dbReference>
<dbReference type="InterPro" id="IPR002015">
    <property type="entry name" value="Proteasome/cyclosome_rpt"/>
</dbReference>
<dbReference type="GO" id="GO:0005634">
    <property type="term" value="C:nucleus"/>
    <property type="evidence" value="ECO:0007669"/>
    <property type="project" value="TreeGrafter"/>
</dbReference>
<evidence type="ECO:0000256" key="5">
    <source>
        <dbReference type="PIRNR" id="PIRNR015947"/>
    </source>
</evidence>
<evidence type="ECO:0000313" key="9">
    <source>
        <dbReference type="Proteomes" id="UP000267096"/>
    </source>
</evidence>
<feature type="region of interest" description="Disordered" evidence="6">
    <location>
        <begin position="321"/>
        <end position="415"/>
    </location>
</feature>
<dbReference type="Gene3D" id="1.25.10.10">
    <property type="entry name" value="Leucine-rich Repeat Variant"/>
    <property type="match status" value="2"/>
</dbReference>
<evidence type="ECO:0000256" key="4">
    <source>
        <dbReference type="ARBA" id="ARBA00022942"/>
    </source>
</evidence>
<dbReference type="GO" id="GO:0043161">
    <property type="term" value="P:proteasome-mediated ubiquitin-dependent protein catabolic process"/>
    <property type="evidence" value="ECO:0007669"/>
    <property type="project" value="TreeGrafter"/>
</dbReference>
<dbReference type="GO" id="GO:0042176">
    <property type="term" value="P:regulation of protein catabolic process"/>
    <property type="evidence" value="ECO:0007669"/>
    <property type="project" value="UniProtKB-UniRule"/>
</dbReference>
<accession>A0A0M3K8Y8</accession>
<gene>
    <name evidence="8" type="ORF">ASIM_LOCUS16835</name>
</gene>
<dbReference type="InterPro" id="IPR016642">
    <property type="entry name" value="26S_Psome_Rpn2"/>
</dbReference>
<comment type="subunit">
    <text evidence="5">Component of the 19S proteasome regulatory particle complex. The 26S proteasome consists of a 20S core particle (CP) and two 19S regulatory subunits (RP).</text>
</comment>
<evidence type="ECO:0000313" key="8">
    <source>
        <dbReference type="EMBL" id="VDK58826.1"/>
    </source>
</evidence>
<dbReference type="PANTHER" id="PTHR10943">
    <property type="entry name" value="26S PROTEASOME NON-ATPASE REGULATORY SUBUNIT"/>
    <property type="match status" value="1"/>
</dbReference>
<evidence type="ECO:0000256" key="2">
    <source>
        <dbReference type="ARBA" id="ARBA00014929"/>
    </source>
</evidence>
<reference evidence="8 9" key="2">
    <citation type="submission" date="2018-11" db="EMBL/GenBank/DDBJ databases">
        <authorList>
            <consortium name="Pathogen Informatics"/>
        </authorList>
    </citation>
    <scope>NUCLEOTIDE SEQUENCE [LARGE SCALE GENOMIC DNA]</scope>
</reference>
<dbReference type="PANTHER" id="PTHR10943:SF2">
    <property type="entry name" value="26S PROTEASOME NON-ATPASE REGULATORY SUBUNIT 1"/>
    <property type="match status" value="1"/>
</dbReference>
<proteinExistence type="inferred from homology"/>
<dbReference type="GO" id="GO:0034515">
    <property type="term" value="C:proteasome storage granule"/>
    <property type="evidence" value="ECO:0007669"/>
    <property type="project" value="TreeGrafter"/>
</dbReference>
<feature type="compositionally biased region" description="Low complexity" evidence="6">
    <location>
        <begin position="397"/>
        <end position="411"/>
    </location>
</feature>
<feature type="domain" description="26S proteasome non-ATPase regulatory subunit 1/RPN2 N-terminal" evidence="7">
    <location>
        <begin position="66"/>
        <end position="314"/>
    </location>
</feature>
<dbReference type="FunFam" id="1.25.10.10:FF:000426">
    <property type="entry name" value="Proteasome 26S subunit, non-ATPase 1"/>
    <property type="match status" value="1"/>
</dbReference>
<dbReference type="WBParaSite" id="ASIM_0001742901-mRNA-1">
    <property type="protein sequence ID" value="ASIM_0001742901-mRNA-1"/>
    <property type="gene ID" value="ASIM_0001742901"/>
</dbReference>
<dbReference type="InterPro" id="IPR016024">
    <property type="entry name" value="ARM-type_fold"/>
</dbReference>
<reference evidence="10" key="1">
    <citation type="submission" date="2017-02" db="UniProtKB">
        <authorList>
            <consortium name="WormBaseParasite"/>
        </authorList>
    </citation>
    <scope>IDENTIFICATION</scope>
</reference>
<feature type="compositionally biased region" description="Polar residues" evidence="6">
    <location>
        <begin position="321"/>
        <end position="330"/>
    </location>
</feature>
<name>A0A0M3K8Y8_ANISI</name>
<dbReference type="PIRSF" id="PIRSF015947">
    <property type="entry name" value="26S_Psome_Rpn2"/>
    <property type="match status" value="1"/>
</dbReference>
<dbReference type="InterPro" id="IPR011989">
    <property type="entry name" value="ARM-like"/>
</dbReference>
<comment type="function">
    <text evidence="5">Component of the 26S proteasome, a multiprotein complex involved in the ATP-dependent degradation of ubiquitinated proteins. This complex plays a key role in the maintenance of protein homeostasis by removing misfolded or damaged proteins, which could impair cellular functions, and by removing proteins whose functions are no longer required. Therefore, the proteasome participates in numerous cellular processes, including cell cycle progression, apoptosis, or DNA damage repair.</text>
</comment>
<evidence type="ECO:0000256" key="1">
    <source>
        <dbReference type="ARBA" id="ARBA00006308"/>
    </source>
</evidence>
<dbReference type="Pfam" id="PF01851">
    <property type="entry name" value="PC_rep"/>
    <property type="match status" value="3"/>
</dbReference>
<dbReference type="EMBL" id="UYRR01033462">
    <property type="protein sequence ID" value="VDK58826.1"/>
    <property type="molecule type" value="Genomic_DNA"/>
</dbReference>
<evidence type="ECO:0000259" key="7">
    <source>
        <dbReference type="Pfam" id="PF21505"/>
    </source>
</evidence>
<dbReference type="SUPFAM" id="SSF48371">
    <property type="entry name" value="ARM repeat"/>
    <property type="match status" value="1"/>
</dbReference>
<comment type="similarity">
    <text evidence="1 5">Belongs to the proteasome subunit S1 family.</text>
</comment>
<dbReference type="OrthoDB" id="261572at2759"/>
<dbReference type="Proteomes" id="UP000267096">
    <property type="component" value="Unassembled WGS sequence"/>
</dbReference>